<accession>A0AB37YYY9</accession>
<comment type="caution">
    <text evidence="1">The sequence shown here is derived from an EMBL/GenBank/DDBJ whole genome shotgun (WGS) entry which is preliminary data.</text>
</comment>
<gene>
    <name evidence="1" type="ORF">BC10311_05261</name>
</gene>
<name>A0AB37YYY9_9BACI</name>
<proteinExistence type="predicted"/>
<evidence type="ECO:0000313" key="2">
    <source>
        <dbReference type="Proteomes" id="UP000195728"/>
    </source>
</evidence>
<sequence length="45" mass="5250">MTGGNMKTLIFEENVVQRGYSKKMNVVHHTVEKRGVECVIKTFYF</sequence>
<dbReference type="Proteomes" id="UP000195728">
    <property type="component" value="Unassembled WGS sequence"/>
</dbReference>
<evidence type="ECO:0000313" key="1">
    <source>
        <dbReference type="EMBL" id="SCC62634.1"/>
    </source>
</evidence>
<dbReference type="AlphaFoldDB" id="A0AB37YYY9"/>
<reference evidence="1 2" key="1">
    <citation type="submission" date="2016-08" db="EMBL/GenBank/DDBJ databases">
        <authorList>
            <person name="Loux V."/>
            <person name="Rue O."/>
        </authorList>
    </citation>
    <scope>NUCLEOTIDE SEQUENCE [LARGE SCALE GENOMIC DNA]</scope>
    <source>
        <strain evidence="1 2">WSBC_10311</strain>
    </source>
</reference>
<organism evidence="1 2">
    <name type="scientific">Bacillus wiedmannii</name>
    <dbReference type="NCBI Taxonomy" id="1890302"/>
    <lineage>
        <taxon>Bacteria</taxon>
        <taxon>Bacillati</taxon>
        <taxon>Bacillota</taxon>
        <taxon>Bacilli</taxon>
        <taxon>Bacillales</taxon>
        <taxon>Bacillaceae</taxon>
        <taxon>Bacillus</taxon>
        <taxon>Bacillus cereus group</taxon>
    </lineage>
</organism>
<protein>
    <submittedName>
        <fullName evidence="1">Uncharacterized protein</fullName>
    </submittedName>
</protein>
<dbReference type="EMBL" id="FMBG01000021">
    <property type="protein sequence ID" value="SCC62634.1"/>
    <property type="molecule type" value="Genomic_DNA"/>
</dbReference>